<organism evidence="2 3">
    <name type="scientific">Simiduia agarivorans (strain DSM 21679 / JCM 13881 / BCRC 17597 / SA1)</name>
    <dbReference type="NCBI Taxonomy" id="1117647"/>
    <lineage>
        <taxon>Bacteria</taxon>
        <taxon>Pseudomonadati</taxon>
        <taxon>Pseudomonadota</taxon>
        <taxon>Gammaproteobacteria</taxon>
        <taxon>Cellvibrionales</taxon>
        <taxon>Cellvibrionaceae</taxon>
        <taxon>Simiduia</taxon>
    </lineage>
</organism>
<dbReference type="eggNOG" id="COG4372">
    <property type="taxonomic scope" value="Bacteria"/>
</dbReference>
<keyword evidence="1" id="KW-0175">Coiled coil</keyword>
<dbReference type="OrthoDB" id="6189582at2"/>
<evidence type="ECO:0000313" key="3">
    <source>
        <dbReference type="Proteomes" id="UP000000466"/>
    </source>
</evidence>
<proteinExistence type="predicted"/>
<dbReference type="EMBL" id="CP003746">
    <property type="protein sequence ID" value="AFU97418.1"/>
    <property type="molecule type" value="Genomic_DNA"/>
</dbReference>
<dbReference type="Proteomes" id="UP000000466">
    <property type="component" value="Chromosome"/>
</dbReference>
<dbReference type="HOGENOM" id="CLU_601124_0_0_6"/>
<dbReference type="AlphaFoldDB" id="K4KHI4"/>
<feature type="coiled-coil region" evidence="1">
    <location>
        <begin position="214"/>
        <end position="241"/>
    </location>
</feature>
<reference evidence="2 3" key="1">
    <citation type="journal article" date="2013" name="Genome Announc.">
        <title>Complete genome sequence of Simiduia agarivorans SA1(T), a marine bacterium able to degrade a variety of polysaccharides.</title>
        <authorList>
            <person name="Lin S.Y."/>
            <person name="Shieh W.Y."/>
            <person name="Chen J.S."/>
            <person name="Tang S.L."/>
        </authorList>
    </citation>
    <scope>NUCLEOTIDE SEQUENCE [LARGE SCALE GENOMIC DNA]</scope>
    <source>
        <strain evidence="3">DSM 21679 / JCM 13881 / BCRC 17597 / SA1</strain>
    </source>
</reference>
<dbReference type="KEGG" id="saga:M5M_00925"/>
<evidence type="ECO:0000313" key="2">
    <source>
        <dbReference type="EMBL" id="AFU97418.1"/>
    </source>
</evidence>
<feature type="coiled-coil region" evidence="1">
    <location>
        <begin position="300"/>
        <end position="328"/>
    </location>
</feature>
<evidence type="ECO:0000256" key="1">
    <source>
        <dbReference type="SAM" id="Coils"/>
    </source>
</evidence>
<dbReference type="RefSeq" id="WP_015045591.1">
    <property type="nucleotide sequence ID" value="NC_018868.3"/>
</dbReference>
<evidence type="ECO:0008006" key="4">
    <source>
        <dbReference type="Google" id="ProtNLM"/>
    </source>
</evidence>
<protein>
    <recommendedName>
        <fullName evidence="4">Chromosome segregation ATPase</fullName>
    </recommendedName>
</protein>
<name>K4KHI4_SIMAS</name>
<accession>K4KHI4</accession>
<sequence>MPLAENEQAEAIYIFSGNKIIREMLYSEFEAILDGYVPIPDFARKQVRAVYVRINSRLAIVAAVFFLIEFDAEGFPDRRWNIPLGQLADTASSGPDLGAGPIRLACASQCAIDWHQPKLWDPNLQTGRNNFSQLKKCASANRLGLIFKRDEKAIEQETIQQTAQQQTMEARLHMAQLIKDQRFKMSVLKNQYQQQVDSLKLEHQQRLGHYQLQLEAKNHELQRIQLANQQLKEKTEAQLEKMAGIREYFEHKLQSAQAGEQESLQSLQAQYQAEMQLKLDSATAELEEQVQLLNMELTYRNEQEASLNEEINRLKAELQNLMNNSGNELLSQLQEQGINFVSYQPGAGHITIPVSDLADFMESPEEYAARKIGLSGTQYRNWLAHYHKPNCCALKSDGSVCGAVIERVHNPRDFHPGENDRCADHRAPVTQTFAVLS</sequence>
<keyword evidence="3" id="KW-1185">Reference proteome</keyword>
<dbReference type="STRING" id="1117647.M5M_00925"/>
<gene>
    <name evidence="2" type="ordered locus">M5M_00925</name>
</gene>